<comment type="caution">
    <text evidence="2">The sequence shown here is derived from an EMBL/GenBank/DDBJ whole genome shotgun (WGS) entry which is preliminary data.</text>
</comment>
<evidence type="ECO:0000313" key="3">
    <source>
        <dbReference type="Proteomes" id="UP001597533"/>
    </source>
</evidence>
<keyword evidence="1" id="KW-0472">Membrane</keyword>
<dbReference type="Proteomes" id="UP001597533">
    <property type="component" value="Unassembled WGS sequence"/>
</dbReference>
<evidence type="ECO:0000313" key="2">
    <source>
        <dbReference type="EMBL" id="MFD2824297.1"/>
    </source>
</evidence>
<keyword evidence="1" id="KW-1133">Transmembrane helix</keyword>
<dbReference type="EMBL" id="JBHUOV010000007">
    <property type="protein sequence ID" value="MFD2824297.1"/>
    <property type="molecule type" value="Genomic_DNA"/>
</dbReference>
<reference evidence="3" key="1">
    <citation type="journal article" date="2019" name="Int. J. Syst. Evol. Microbiol.">
        <title>The Global Catalogue of Microorganisms (GCM) 10K type strain sequencing project: providing services to taxonomists for standard genome sequencing and annotation.</title>
        <authorList>
            <consortium name="The Broad Institute Genomics Platform"/>
            <consortium name="The Broad Institute Genome Sequencing Center for Infectious Disease"/>
            <person name="Wu L."/>
            <person name="Ma J."/>
        </authorList>
    </citation>
    <scope>NUCLEOTIDE SEQUENCE [LARGE SCALE GENOMIC DNA]</scope>
    <source>
        <strain evidence="3">KCTC 32141</strain>
    </source>
</reference>
<organism evidence="2 3">
    <name type="scientific">Lacinutrix iliipiscaria</name>
    <dbReference type="NCBI Taxonomy" id="1230532"/>
    <lineage>
        <taxon>Bacteria</taxon>
        <taxon>Pseudomonadati</taxon>
        <taxon>Bacteroidota</taxon>
        <taxon>Flavobacteriia</taxon>
        <taxon>Flavobacteriales</taxon>
        <taxon>Flavobacteriaceae</taxon>
        <taxon>Lacinutrix</taxon>
    </lineage>
</organism>
<feature type="transmembrane region" description="Helical" evidence="1">
    <location>
        <begin position="12"/>
        <end position="38"/>
    </location>
</feature>
<keyword evidence="1" id="KW-0812">Transmembrane</keyword>
<protein>
    <submittedName>
        <fullName evidence="2">Uncharacterized protein</fullName>
    </submittedName>
</protein>
<name>A0ABW5WNI1_9FLAO</name>
<sequence length="49" mass="5878">MDSVFTLIQTHYLSILKVVFAISCIAFFGYIFIQYFFMKALIKYLQNMR</sequence>
<accession>A0ABW5WNI1</accession>
<dbReference type="RefSeq" id="WP_183488422.1">
    <property type="nucleotide sequence ID" value="NZ_JBHUOV010000007.1"/>
</dbReference>
<evidence type="ECO:0000256" key="1">
    <source>
        <dbReference type="SAM" id="Phobius"/>
    </source>
</evidence>
<proteinExistence type="predicted"/>
<gene>
    <name evidence="2" type="ORF">ACFS5M_11505</name>
</gene>
<keyword evidence="3" id="KW-1185">Reference proteome</keyword>